<evidence type="ECO:0000256" key="4">
    <source>
        <dbReference type="SAM" id="MobiDB-lite"/>
    </source>
</evidence>
<comment type="subcellular location">
    <subcellularLocation>
        <location evidence="1">Periplasm</location>
    </subcellularLocation>
</comment>
<dbReference type="GO" id="GO:0055085">
    <property type="term" value="P:transmembrane transport"/>
    <property type="evidence" value="ECO:0007669"/>
    <property type="project" value="InterPro"/>
</dbReference>
<sequence length="370" mass="40228">MHPDDGTCPSAGQPRPARRGGAGGAETRNTEVLWLVLMTPSRGWEEETMKYGTLGMIAAAISLSAAQAMAVELTAAHVNPPGEPSNIAFQELAKRLNAGETGITLQVFPQGQIGGETDALEQVRFGALSMTTVANASLSSFAPSAGVYDLPYLFRDGDTHPWIVVDGEIGKDIEARIEAETGMEVLGWWSGGLRHVFTRNSPVTTPADMSGRKLRVIGSQVYLDSFNAMGALATAMPYGEVYTSLATGAIDGAENDTSGYRNVKFYEQAPNLSLTGHFFLFKPVLANRREMDRLSPEQRAEFDRIFAEVTAMQRDLFRSNFESDIEWLKANGVNVVEVDRTAFAEKVQPVVEKLSATFGADLVQRIRDAQ</sequence>
<evidence type="ECO:0000256" key="2">
    <source>
        <dbReference type="ARBA" id="ARBA00022729"/>
    </source>
</evidence>
<evidence type="ECO:0000256" key="1">
    <source>
        <dbReference type="ARBA" id="ARBA00004418"/>
    </source>
</evidence>
<dbReference type="Gene3D" id="3.40.190.170">
    <property type="entry name" value="Bacterial extracellular solute-binding protein, family 7"/>
    <property type="match status" value="1"/>
</dbReference>
<feature type="region of interest" description="Disordered" evidence="4">
    <location>
        <begin position="1"/>
        <end position="25"/>
    </location>
</feature>
<dbReference type="GO" id="GO:0030288">
    <property type="term" value="C:outer membrane-bounded periplasmic space"/>
    <property type="evidence" value="ECO:0007669"/>
    <property type="project" value="InterPro"/>
</dbReference>
<dbReference type="CDD" id="cd13603">
    <property type="entry name" value="PBP2_TRAP_Siap_TeaA_like"/>
    <property type="match status" value="1"/>
</dbReference>
<dbReference type="PANTHER" id="PTHR33376">
    <property type="match status" value="1"/>
</dbReference>
<accession>A0A443JEW3</accession>
<dbReference type="InterPro" id="IPR038404">
    <property type="entry name" value="TRAP_DctP_sf"/>
</dbReference>
<dbReference type="PIRSF" id="PIRSF006470">
    <property type="entry name" value="DctB"/>
    <property type="match status" value="1"/>
</dbReference>
<reference evidence="5 6" key="1">
    <citation type="submission" date="2019-01" db="EMBL/GenBank/DDBJ databases">
        <title>Sinorhodobacter populi sp. nov. isolated from the symptomatic bark tissue of Populus euramericana canker.</title>
        <authorList>
            <person name="Xu G."/>
        </authorList>
    </citation>
    <scope>NUCLEOTIDE SEQUENCE [LARGE SCALE GENOMIC DNA]</scope>
    <source>
        <strain evidence="5 6">SK2B-1</strain>
    </source>
</reference>
<dbReference type="PANTHER" id="PTHR33376:SF2">
    <property type="entry name" value="DICARBOXYLATE-BINDING PERIPLASMIC PROTEIN"/>
    <property type="match status" value="1"/>
</dbReference>
<name>A0A443JEW3_9RHOB</name>
<keyword evidence="3" id="KW-0574">Periplasm</keyword>
<evidence type="ECO:0000313" key="6">
    <source>
        <dbReference type="Proteomes" id="UP000284476"/>
    </source>
</evidence>
<gene>
    <name evidence="5" type="ORF">D2T30_14970</name>
</gene>
<dbReference type="Pfam" id="PF03480">
    <property type="entry name" value="DctP"/>
    <property type="match status" value="1"/>
</dbReference>
<proteinExistence type="predicted"/>
<reference evidence="5 6" key="2">
    <citation type="submission" date="2019-01" db="EMBL/GenBank/DDBJ databases">
        <authorList>
            <person name="Li Y."/>
        </authorList>
    </citation>
    <scope>NUCLEOTIDE SEQUENCE [LARGE SCALE GENOMIC DNA]</scope>
    <source>
        <strain evidence="5 6">SK2B-1</strain>
    </source>
</reference>
<dbReference type="Proteomes" id="UP000284476">
    <property type="component" value="Unassembled WGS sequence"/>
</dbReference>
<dbReference type="NCBIfam" id="NF037995">
    <property type="entry name" value="TRAP_S1"/>
    <property type="match status" value="1"/>
</dbReference>
<dbReference type="NCBIfam" id="TIGR00787">
    <property type="entry name" value="dctP"/>
    <property type="match status" value="1"/>
</dbReference>
<dbReference type="InterPro" id="IPR018389">
    <property type="entry name" value="DctP_fam"/>
</dbReference>
<comment type="caution">
    <text evidence="5">The sequence shown here is derived from an EMBL/GenBank/DDBJ whole genome shotgun (WGS) entry which is preliminary data.</text>
</comment>
<evidence type="ECO:0000313" key="5">
    <source>
        <dbReference type="EMBL" id="RWR19047.1"/>
    </source>
</evidence>
<organism evidence="5 6">
    <name type="scientific">Paenirhodobacter populi</name>
    <dbReference type="NCBI Taxonomy" id="2306993"/>
    <lineage>
        <taxon>Bacteria</taxon>
        <taxon>Pseudomonadati</taxon>
        <taxon>Pseudomonadota</taxon>
        <taxon>Alphaproteobacteria</taxon>
        <taxon>Rhodobacterales</taxon>
        <taxon>Rhodobacter group</taxon>
        <taxon>Paenirhodobacter</taxon>
    </lineage>
</organism>
<evidence type="ECO:0000256" key="3">
    <source>
        <dbReference type="ARBA" id="ARBA00022764"/>
    </source>
</evidence>
<dbReference type="EMBL" id="SAUZ01000017">
    <property type="protein sequence ID" value="RWR19047.1"/>
    <property type="molecule type" value="Genomic_DNA"/>
</dbReference>
<dbReference type="InterPro" id="IPR004682">
    <property type="entry name" value="TRAP_DctP"/>
</dbReference>
<protein>
    <submittedName>
        <fullName evidence="5">TRAP transporter substrate-binding protein</fullName>
    </submittedName>
</protein>
<dbReference type="GO" id="GO:0030246">
    <property type="term" value="F:carbohydrate binding"/>
    <property type="evidence" value="ECO:0007669"/>
    <property type="project" value="TreeGrafter"/>
</dbReference>
<keyword evidence="2" id="KW-0732">Signal</keyword>
<dbReference type="AlphaFoldDB" id="A0A443JEW3"/>